<dbReference type="VEuPathDB" id="FungiDB:PC9H_006088"/>
<feature type="region of interest" description="Disordered" evidence="1">
    <location>
        <begin position="105"/>
        <end position="204"/>
    </location>
</feature>
<keyword evidence="3" id="KW-1185">Reference proteome</keyword>
<evidence type="ECO:0000256" key="1">
    <source>
        <dbReference type="SAM" id="MobiDB-lite"/>
    </source>
</evidence>
<sequence>MVVERSKSVGKMTAAVLSSHRRLHLDASEPLDAFDYWHTRRKAGQHKIMLREATIGRRQSTAADVFEPAGISRKPPTREIRAMTDVLGCDAGMWGRSREGVVGVGLADSRGSREDSATSDDGSSCSEWEEEATPRPPDFVPSFSRCQTASQQNTPRASFLVPKAISGLRVSVTTNRDDRPRHTSGKPTFASGESSTSNAGTGQTLRVPYCSPMGMTLKALSPSNFEDDFFLVDFAVRKQIQGFPPVDQEERAGMLREHDKRMETLSQNMATEMVEKQKKSKARRRCNAPVAQEPSLGRGSSIGRRLESCKRREHSESRSWVGAPFLEPPQQLGGRDEFTDRFALRNNRNKRYKRFEGRDDASRGQSRHGQSRRVWGALPDFSETTDEEDTRPTRPGKPRRMVKTCTSSR</sequence>
<feature type="compositionally biased region" description="Polar residues" evidence="1">
    <location>
        <begin position="144"/>
        <end position="156"/>
    </location>
</feature>
<comment type="caution">
    <text evidence="2">The sequence shown here is derived from an EMBL/GenBank/DDBJ whole genome shotgun (WGS) entry which is preliminary data.</text>
</comment>
<feature type="region of interest" description="Disordered" evidence="1">
    <location>
        <begin position="353"/>
        <end position="409"/>
    </location>
</feature>
<proteinExistence type="predicted"/>
<accession>A0A8H7DSP8</accession>
<protein>
    <submittedName>
        <fullName evidence="2">Uncharacterized protein</fullName>
    </submittedName>
</protein>
<dbReference type="OrthoDB" id="2998375at2759"/>
<dbReference type="EMBL" id="JACETU010000004">
    <property type="protein sequence ID" value="KAF7430383.1"/>
    <property type="molecule type" value="Genomic_DNA"/>
</dbReference>
<name>A0A8H7DSP8_PLEOS</name>
<feature type="compositionally biased region" description="Basic and acidic residues" evidence="1">
    <location>
        <begin position="304"/>
        <end position="317"/>
    </location>
</feature>
<feature type="compositionally biased region" description="Polar residues" evidence="1">
    <location>
        <begin position="191"/>
        <end position="204"/>
    </location>
</feature>
<dbReference type="AlphaFoldDB" id="A0A8H7DSP8"/>
<dbReference type="Proteomes" id="UP000623687">
    <property type="component" value="Unassembled WGS sequence"/>
</dbReference>
<organism evidence="2 3">
    <name type="scientific">Pleurotus ostreatus</name>
    <name type="common">Oyster mushroom</name>
    <name type="synonym">White-rot fungus</name>
    <dbReference type="NCBI Taxonomy" id="5322"/>
    <lineage>
        <taxon>Eukaryota</taxon>
        <taxon>Fungi</taxon>
        <taxon>Dikarya</taxon>
        <taxon>Basidiomycota</taxon>
        <taxon>Agaricomycotina</taxon>
        <taxon>Agaricomycetes</taxon>
        <taxon>Agaricomycetidae</taxon>
        <taxon>Agaricales</taxon>
        <taxon>Pleurotineae</taxon>
        <taxon>Pleurotaceae</taxon>
        <taxon>Pleurotus</taxon>
    </lineage>
</organism>
<dbReference type="GeneID" id="59375906"/>
<feature type="region of interest" description="Disordered" evidence="1">
    <location>
        <begin position="277"/>
        <end position="338"/>
    </location>
</feature>
<reference evidence="2" key="1">
    <citation type="submission" date="2019-07" db="EMBL/GenBank/DDBJ databases">
        <authorList>
            <person name="Palmer J.M."/>
        </authorList>
    </citation>
    <scope>NUCLEOTIDE SEQUENCE</scope>
    <source>
        <strain evidence="2">PC9</strain>
    </source>
</reference>
<gene>
    <name evidence="2" type="ORF">PC9H_006088</name>
</gene>
<dbReference type="RefSeq" id="XP_036631661.1">
    <property type="nucleotide sequence ID" value="XM_036775642.1"/>
</dbReference>
<evidence type="ECO:0000313" key="2">
    <source>
        <dbReference type="EMBL" id="KAF7430383.1"/>
    </source>
</evidence>
<evidence type="ECO:0000313" key="3">
    <source>
        <dbReference type="Proteomes" id="UP000623687"/>
    </source>
</evidence>